<gene>
    <name evidence="3" type="ORF">CBR_g8154</name>
</gene>
<feature type="compositionally biased region" description="Basic and acidic residues" evidence="2">
    <location>
        <begin position="81"/>
        <end position="90"/>
    </location>
</feature>
<feature type="compositionally biased region" description="Basic and acidic residues" evidence="2">
    <location>
        <begin position="36"/>
        <end position="45"/>
    </location>
</feature>
<reference evidence="3 4" key="1">
    <citation type="journal article" date="2018" name="Cell">
        <title>The Chara Genome: Secondary Complexity and Implications for Plant Terrestrialization.</title>
        <authorList>
            <person name="Nishiyama T."/>
            <person name="Sakayama H."/>
            <person name="Vries J.D."/>
            <person name="Buschmann H."/>
            <person name="Saint-Marcoux D."/>
            <person name="Ullrich K.K."/>
            <person name="Haas F.B."/>
            <person name="Vanderstraeten L."/>
            <person name="Becker D."/>
            <person name="Lang D."/>
            <person name="Vosolsobe S."/>
            <person name="Rombauts S."/>
            <person name="Wilhelmsson P.K.I."/>
            <person name="Janitza P."/>
            <person name="Kern R."/>
            <person name="Heyl A."/>
            <person name="Rumpler F."/>
            <person name="Villalobos L.I.A.C."/>
            <person name="Clay J.M."/>
            <person name="Skokan R."/>
            <person name="Toyoda A."/>
            <person name="Suzuki Y."/>
            <person name="Kagoshima H."/>
            <person name="Schijlen E."/>
            <person name="Tajeshwar N."/>
            <person name="Catarino B."/>
            <person name="Hetherington A.J."/>
            <person name="Saltykova A."/>
            <person name="Bonnot C."/>
            <person name="Breuninger H."/>
            <person name="Symeonidi A."/>
            <person name="Radhakrishnan G.V."/>
            <person name="Van Nieuwerburgh F."/>
            <person name="Deforce D."/>
            <person name="Chang C."/>
            <person name="Karol K.G."/>
            <person name="Hedrich R."/>
            <person name="Ulvskov P."/>
            <person name="Glockner G."/>
            <person name="Delwiche C.F."/>
            <person name="Petrasek J."/>
            <person name="Van de Peer Y."/>
            <person name="Friml J."/>
            <person name="Beilby M."/>
            <person name="Dolan L."/>
            <person name="Kohara Y."/>
            <person name="Sugano S."/>
            <person name="Fujiyama A."/>
            <person name="Delaux P.-M."/>
            <person name="Quint M."/>
            <person name="TheiBen G."/>
            <person name="Hagemann M."/>
            <person name="Harholt J."/>
            <person name="Dunand C."/>
            <person name="Zachgo S."/>
            <person name="Langdale J."/>
            <person name="Maumus F."/>
            <person name="Straeten D.V.D."/>
            <person name="Gould S.B."/>
            <person name="Rensing S.A."/>
        </authorList>
    </citation>
    <scope>NUCLEOTIDE SEQUENCE [LARGE SCALE GENOMIC DNA]</scope>
    <source>
        <strain evidence="3 4">S276</strain>
    </source>
</reference>
<feature type="compositionally biased region" description="Low complexity" evidence="2">
    <location>
        <begin position="674"/>
        <end position="693"/>
    </location>
</feature>
<dbReference type="Proteomes" id="UP000265515">
    <property type="component" value="Unassembled WGS sequence"/>
</dbReference>
<keyword evidence="1" id="KW-0175">Coiled coil</keyword>
<comment type="caution">
    <text evidence="3">The sequence shown here is derived from an EMBL/GenBank/DDBJ whole genome shotgun (WGS) entry which is preliminary data.</text>
</comment>
<organism evidence="3 4">
    <name type="scientific">Chara braunii</name>
    <name type="common">Braun's stonewort</name>
    <dbReference type="NCBI Taxonomy" id="69332"/>
    <lineage>
        <taxon>Eukaryota</taxon>
        <taxon>Viridiplantae</taxon>
        <taxon>Streptophyta</taxon>
        <taxon>Charophyceae</taxon>
        <taxon>Charales</taxon>
        <taxon>Characeae</taxon>
        <taxon>Chara</taxon>
    </lineage>
</organism>
<name>A0A388KLC3_CHABU</name>
<evidence type="ECO:0000313" key="4">
    <source>
        <dbReference type="Proteomes" id="UP000265515"/>
    </source>
</evidence>
<feature type="region of interest" description="Disordered" evidence="2">
    <location>
        <begin position="674"/>
        <end position="754"/>
    </location>
</feature>
<protein>
    <submittedName>
        <fullName evidence="3">Uncharacterized protein</fullName>
    </submittedName>
</protein>
<feature type="compositionally biased region" description="Acidic residues" evidence="2">
    <location>
        <begin position="46"/>
        <end position="80"/>
    </location>
</feature>
<sequence length="754" mass="85313">MPTLSRRRLSGGFRTCGNVVQAEGRSRTLYRSVAQELRDNGTEEEKPSDDDDEEGESRDDDHEEEDTSKDADSEDTDFENDEGKNESGIDVDMFKKSLSGDLLGEGKQIIVQEVRRGLYSKSSKSETPPYNVGKRGRNVRVYIKKANYHVNMKNVGLVLKEDWCKANCYKKFMAVDVFYKREEFWAMKQPEQLNFFLAEMRVASYFSDEGDLEVLRVKFSGVKVCTKACGKLYGCSTTRVTQRIQRRNGVMLSYFLRKLAAHGAFDLSELQHVTRESYKVEQDHGVHVEEMTETMDWKLYVQDHLHNVNDISFNQHFQIKRNDDEEVRIWSKQYHNSQWQPNDREGLDIFKSEPTRQVQASPKHAIRSLEARYRLTCRGEDERRDKVVSSEGHVLNPKVGGSSKFKVDDDVLFIAALKANVHSLSHYAQPHNIEWWNKFIATQETLDLEDTNLKEPFAWPSVTADVSRAGEEVPPTANSFDQRWDDLFPPERPIYIGARKSRQFRKDRDGKYDDLEVNTFIALRACSGQEERGKPYHIGKVVEQLAANDAEKLHLQALLDGAINREQESEKERKETLLRREVALLETVPSLTEEQCGKQLQSILTAFVQVRNLEDHTTQIAEVFAKLQTLQDDLTDMTRKYHDLTKEVADLRQAQVANPLPLPPGSEAAIETTSAPLTVSSSTSSSSVMATPSGPAAGADSTVVVTSNEVGTSAIAATPRPESAAAGPSHTGRYVDRKAVQIPSKYDGKEDIES</sequence>
<feature type="coiled-coil region" evidence="1">
    <location>
        <begin position="613"/>
        <end position="654"/>
    </location>
</feature>
<dbReference type="AlphaFoldDB" id="A0A388KLC3"/>
<evidence type="ECO:0000313" key="3">
    <source>
        <dbReference type="EMBL" id="GBG70854.1"/>
    </source>
</evidence>
<dbReference type="Gramene" id="GBG70854">
    <property type="protein sequence ID" value="GBG70854"/>
    <property type="gene ID" value="CBR_g8154"/>
</dbReference>
<dbReference type="STRING" id="69332.A0A388KLC3"/>
<proteinExistence type="predicted"/>
<accession>A0A388KLC3</accession>
<feature type="region of interest" description="Disordered" evidence="2">
    <location>
        <begin position="30"/>
        <end position="90"/>
    </location>
</feature>
<dbReference type="EMBL" id="BFEA01000137">
    <property type="protein sequence ID" value="GBG70854.1"/>
    <property type="molecule type" value="Genomic_DNA"/>
</dbReference>
<evidence type="ECO:0000256" key="1">
    <source>
        <dbReference type="SAM" id="Coils"/>
    </source>
</evidence>
<evidence type="ECO:0000256" key="2">
    <source>
        <dbReference type="SAM" id="MobiDB-lite"/>
    </source>
</evidence>
<keyword evidence="4" id="KW-1185">Reference proteome</keyword>